<name>A0A9P1GC77_9DINO</name>
<feature type="compositionally biased region" description="Basic and acidic residues" evidence="1">
    <location>
        <begin position="21"/>
        <end position="40"/>
    </location>
</feature>
<accession>A0A9P1GC77</accession>
<feature type="compositionally biased region" description="Acidic residues" evidence="1">
    <location>
        <begin position="185"/>
        <end position="195"/>
    </location>
</feature>
<comment type="caution">
    <text evidence="2">The sequence shown here is derived from an EMBL/GenBank/DDBJ whole genome shotgun (WGS) entry which is preliminary data.</text>
</comment>
<feature type="region of interest" description="Disordered" evidence="1">
    <location>
        <begin position="1066"/>
        <end position="1088"/>
    </location>
</feature>
<feature type="region of interest" description="Disordered" evidence="1">
    <location>
        <begin position="181"/>
        <end position="202"/>
    </location>
</feature>
<gene>
    <name evidence="2" type="ORF">C1SCF055_LOCUS31161</name>
</gene>
<feature type="region of interest" description="Disordered" evidence="1">
    <location>
        <begin position="1"/>
        <end position="49"/>
    </location>
</feature>
<evidence type="ECO:0000313" key="3">
    <source>
        <dbReference type="EMBL" id="CAL1158816.1"/>
    </source>
</evidence>
<sequence>MQGGPKRKSKKKAVVKPPKKKSCEGEGKDGQEGDKEEEPKRRKRKCKQKVKTDDDKRLAAVQSYLGSLGLTWSFCQSYHARRGFAESVSGKCKGFLAWQNKLGTDFVEPECLLCLSMIRETQFNMEVVRGLVEEALLPFKESPAWKHLRRLNETVRPWIEPQENVMEDGAATECLDIVPYKPPEQDGDQADQEEDQAGKNVAREPVNPGLIIIRMGQAHVLQALPNSNRGRMCKIRCRVCRSKQQPNGRTFQCNTSRANDIRHFIKQHLKGPNHIANMARWAKDMQREQDGEPEPVADTHHVPCQGACLTTGQNRTSIFRSELLLWATMTQMKKDLAKHTYFLDLSGDVIAFHENCRKVLPQPEEGKRAVCAQCEDQRLADRALRSALRLNLKYHAAKILEARLFKSPERLIEVQEEMRSTRMYKMNPKSVDDVVTDNTVKLQKWIRQSFLKANPDVHSSLFQEFIDVTVRPCLAINVSDCGVEMKQMANSFTKAIACEQFSRDSMEHLCVRIMEKTAKGTLASNPVAMGIVLQCLEYTDRLERDVQSMKKTRLMSDREKAVVEEAAMTLAMNGCSEQLMKSMGFNKKCVLRAYGDLDSLNGQSLPCGALALLFPDTLGQNLSIIDGMYPRDQGHKRRFCLCFDSTYLLAMHQSLRLQGKKVMVGAPFRMDDLDSEYPGCYQEVVMGEQLRERSKANRMLQLLMWDPMTFNGHCFSPTSLPLSLKRLKQDQKQSSWEILLMLDAFMQHASDYVRIFICDSEACNLMLKALIHGTLDNSMKRKIAETRFFSRLRYSEVPGLSVLPSFPMLLCKLEGDFLYCMPGAAHAAKNSCTQLMAPHKLLHFGSYFADASGTLQNDMPLPAFCRRDPMSDRLASLLACPFFVVGNRAPAVHGGLELNIRCELALSGMIALDLFTIVARKLEEKRNVRKGTYTMASQTRKKLQTCAMTTVCICASKPDWLHPFTIPNALSEVHIERYFGTLRNQFPNGEMTARQFWAAEARFCRKTAGELKFAKCPTHAEKHLDKKQMEICAKNAIQSALDLVSRCSNVTVENLEKMYIAEAPWDCQDDLPEPEDELDEEVDDNEDEGKDAEVHIGNVLGQICDVATKEYNETDMPDIEDPDMKLTDGAQLVELTATKRNTDPPPSFDFSKLPRTLQEALLKEGAMFSNLWALVVYLRCGEKGLDGAYLRNAEVVRNRSRKLNWHQTLEMNLKEIRQMEDSFLAGQRGSRVSKWIASSKALSEKIGQPAPESVETGQIGLMNIDGKAAPALIHTLWPTAKKPKPLAQPVPLNRLRCFRGTVMLETAKAGELIPSDITAVFVADQVLAILDIVKADQSSGSIVLSPSSQEIMKKCKDEHYPVQEAAKRGRKRKQSADASDPLKPPNFKCVASRLRRLAQIRNTKGDDDQAAEKITPDEMRRSDRGRQAIRRVVVKACEIDAVYFRTNPSFDHITQKANVKGAMGYDYTDFIAHVPFYYQYLFHECRNPEKYGAAVHKDLSGILAELRKDPPCRKKFHLMIAECRSAKLSGSIEI</sequence>
<proteinExistence type="predicted"/>
<dbReference type="Proteomes" id="UP001152797">
    <property type="component" value="Unassembled WGS sequence"/>
</dbReference>
<evidence type="ECO:0000313" key="2">
    <source>
        <dbReference type="EMBL" id="CAI4005441.1"/>
    </source>
</evidence>
<dbReference type="EMBL" id="CAMXCT030003624">
    <property type="protein sequence ID" value="CAL4792753.1"/>
    <property type="molecule type" value="Genomic_DNA"/>
</dbReference>
<feature type="region of interest" description="Disordered" evidence="1">
    <location>
        <begin position="1364"/>
        <end position="1383"/>
    </location>
</feature>
<evidence type="ECO:0000256" key="1">
    <source>
        <dbReference type="SAM" id="MobiDB-lite"/>
    </source>
</evidence>
<organism evidence="2">
    <name type="scientific">Cladocopium goreaui</name>
    <dbReference type="NCBI Taxonomy" id="2562237"/>
    <lineage>
        <taxon>Eukaryota</taxon>
        <taxon>Sar</taxon>
        <taxon>Alveolata</taxon>
        <taxon>Dinophyceae</taxon>
        <taxon>Suessiales</taxon>
        <taxon>Symbiodiniaceae</taxon>
        <taxon>Cladocopium</taxon>
    </lineage>
</organism>
<reference evidence="2" key="1">
    <citation type="submission" date="2022-10" db="EMBL/GenBank/DDBJ databases">
        <authorList>
            <person name="Chen Y."/>
            <person name="Dougan E. K."/>
            <person name="Chan C."/>
            <person name="Rhodes N."/>
            <person name="Thang M."/>
        </authorList>
    </citation>
    <scope>NUCLEOTIDE SEQUENCE</scope>
</reference>
<reference evidence="3" key="2">
    <citation type="submission" date="2024-04" db="EMBL/GenBank/DDBJ databases">
        <authorList>
            <person name="Chen Y."/>
            <person name="Shah S."/>
            <person name="Dougan E. K."/>
            <person name="Thang M."/>
            <person name="Chan C."/>
        </authorList>
    </citation>
    <scope>NUCLEOTIDE SEQUENCE [LARGE SCALE GENOMIC DNA]</scope>
</reference>
<evidence type="ECO:0000313" key="4">
    <source>
        <dbReference type="Proteomes" id="UP001152797"/>
    </source>
</evidence>
<feature type="compositionally biased region" description="Acidic residues" evidence="1">
    <location>
        <begin position="1067"/>
        <end position="1088"/>
    </location>
</feature>
<keyword evidence="4" id="KW-1185">Reference proteome</keyword>
<dbReference type="EMBL" id="CAMXCT010003624">
    <property type="protein sequence ID" value="CAI4005441.1"/>
    <property type="molecule type" value="Genomic_DNA"/>
</dbReference>
<dbReference type="EMBL" id="CAMXCT020003624">
    <property type="protein sequence ID" value="CAL1158816.1"/>
    <property type="molecule type" value="Genomic_DNA"/>
</dbReference>
<protein>
    <submittedName>
        <fullName evidence="2">Uncharacterized protein</fullName>
    </submittedName>
</protein>
<feature type="compositionally biased region" description="Basic residues" evidence="1">
    <location>
        <begin position="1"/>
        <end position="20"/>
    </location>
</feature>